<sequence>MRGIYQNLGEEIEMMEITLKDLKLEHKYLMKNMWMNKPECKWGVTDYSKEHVIGGQIPLALDEIARRHDYIMEKTECLKERMRDKKALMEEVQCVMSKKKGLEQQIIYMRDVLGITLKQIANETGYSYQHIRRVSSQMKKCYKNATNVQHCS</sequence>
<gene>
    <name evidence="1" type="ORF">BW897_15340</name>
</gene>
<dbReference type="Proteomes" id="UP000190906">
    <property type="component" value="Unassembled WGS sequence"/>
</dbReference>
<evidence type="ECO:0000313" key="2">
    <source>
        <dbReference type="Proteomes" id="UP000190906"/>
    </source>
</evidence>
<organism evidence="1 2">
    <name type="scientific">Bacillus cereus</name>
    <dbReference type="NCBI Taxonomy" id="1396"/>
    <lineage>
        <taxon>Bacteria</taxon>
        <taxon>Bacillati</taxon>
        <taxon>Bacillota</taxon>
        <taxon>Bacilli</taxon>
        <taxon>Bacillales</taxon>
        <taxon>Bacillaceae</taxon>
        <taxon>Bacillus</taxon>
        <taxon>Bacillus cereus group</taxon>
    </lineage>
</organism>
<proteinExistence type="predicted"/>
<accession>A0A1S9TR40</accession>
<protein>
    <recommendedName>
        <fullName evidence="3">RNA polymerase sigma-70 region 4 domain-containing protein</fullName>
    </recommendedName>
</protein>
<name>A0A1S9TR40_BACCE</name>
<evidence type="ECO:0000313" key="1">
    <source>
        <dbReference type="EMBL" id="OOR12031.1"/>
    </source>
</evidence>
<dbReference type="SUPFAM" id="SSF88659">
    <property type="entry name" value="Sigma3 and sigma4 domains of RNA polymerase sigma factors"/>
    <property type="match status" value="1"/>
</dbReference>
<evidence type="ECO:0008006" key="3">
    <source>
        <dbReference type="Google" id="ProtNLM"/>
    </source>
</evidence>
<dbReference type="AlphaFoldDB" id="A0A1S9TR40"/>
<comment type="caution">
    <text evidence="1">The sequence shown here is derived from an EMBL/GenBank/DDBJ whole genome shotgun (WGS) entry which is preliminary data.</text>
</comment>
<reference evidence="1 2" key="1">
    <citation type="submission" date="2017-01" db="EMBL/GenBank/DDBJ databases">
        <title>Bacillus cereus isolates.</title>
        <authorList>
            <person name="Beno S.M."/>
        </authorList>
    </citation>
    <scope>NUCLEOTIDE SEQUENCE [LARGE SCALE GENOMIC DNA]</scope>
    <source>
        <strain evidence="1 2">FSL H8-0485</strain>
    </source>
</reference>
<dbReference type="EMBL" id="MUAJ01000011">
    <property type="protein sequence ID" value="OOR12031.1"/>
    <property type="molecule type" value="Genomic_DNA"/>
</dbReference>
<dbReference type="RefSeq" id="WP_078204900.1">
    <property type="nucleotide sequence ID" value="NZ_MUAJ01000011.1"/>
</dbReference>
<dbReference type="InterPro" id="IPR013324">
    <property type="entry name" value="RNA_pol_sigma_r3/r4-like"/>
</dbReference>